<dbReference type="Proteomes" id="UP000077667">
    <property type="component" value="Chromosome"/>
</dbReference>
<dbReference type="InterPro" id="IPR015943">
    <property type="entry name" value="WD40/YVTN_repeat-like_dom_sf"/>
</dbReference>
<reference evidence="2 3" key="1">
    <citation type="submission" date="2016-05" db="EMBL/GenBank/DDBJ databases">
        <title>Niabella ginsenosidivorans BS26 whole genome sequencing.</title>
        <authorList>
            <person name="Im W.T."/>
            <person name="Siddiqi M.Z."/>
        </authorList>
    </citation>
    <scope>NUCLEOTIDE SEQUENCE [LARGE SCALE GENOMIC DNA]</scope>
    <source>
        <strain evidence="2 3">BS26</strain>
    </source>
</reference>
<evidence type="ECO:0000313" key="2">
    <source>
        <dbReference type="EMBL" id="ANH83572.1"/>
    </source>
</evidence>
<evidence type="ECO:0000256" key="1">
    <source>
        <dbReference type="SAM" id="SignalP"/>
    </source>
</evidence>
<dbReference type="Gene3D" id="2.130.10.10">
    <property type="entry name" value="YVTN repeat-like/Quinoprotein amine dehydrogenase"/>
    <property type="match status" value="1"/>
</dbReference>
<evidence type="ECO:0008006" key="4">
    <source>
        <dbReference type="Google" id="ProtNLM"/>
    </source>
</evidence>
<dbReference type="EMBL" id="CP015772">
    <property type="protein sequence ID" value="ANH83572.1"/>
    <property type="molecule type" value="Genomic_DNA"/>
</dbReference>
<protein>
    <recommendedName>
        <fullName evidence="4">Biopolymer transporter Tol</fullName>
    </recommendedName>
</protein>
<keyword evidence="1" id="KW-0732">Signal</keyword>
<dbReference type="RefSeq" id="WP_067761267.1">
    <property type="nucleotide sequence ID" value="NZ_CP015772.1"/>
</dbReference>
<dbReference type="Pfam" id="PF07676">
    <property type="entry name" value="PD40"/>
    <property type="match status" value="1"/>
</dbReference>
<dbReference type="InterPro" id="IPR011659">
    <property type="entry name" value="WD40"/>
</dbReference>
<evidence type="ECO:0000313" key="3">
    <source>
        <dbReference type="Proteomes" id="UP000077667"/>
    </source>
</evidence>
<accession>A0A1A9IA21</accession>
<proteinExistence type="predicted"/>
<sequence>MNKGIQHLAKRCAVGITMIAMVLAGAVNAQQVKPLQQPQLVEHQIGAGGASTIFSFFNTCPESPDGSTIAYVRCKKEPSGRDHFAPAELWVCNRHLKQHHKVIAIAGTAAHNGVEAQWIDNKRIAFFDSGKVRLVDIHTGKDLLKKALQADGLGHQPHQGKILYNIYTDDGRGAQGIYELDCNTQQSRLVLSIKDCAKVTLPAYLQQKDIDSLKYWRTLHSQYSPDGKRIAFRLDIGSSERSQLLGICNADGSGLKIMNKALHFFWYNNTSIVGHLQVDKNGKRPEVKEKRYTLTRWDLDGNILEEEMTPPGNHLAMSPDRQHFVSETFYKTNPVVVQLYTIGHPEATVTIARFDPYDITWNRRFHVNPAFSRDGKRIYLSHPLNNKYNGTFYYEIK</sequence>
<organism evidence="2 3">
    <name type="scientific">Niabella ginsenosidivorans</name>
    <dbReference type="NCBI Taxonomy" id="1176587"/>
    <lineage>
        <taxon>Bacteria</taxon>
        <taxon>Pseudomonadati</taxon>
        <taxon>Bacteroidota</taxon>
        <taxon>Chitinophagia</taxon>
        <taxon>Chitinophagales</taxon>
        <taxon>Chitinophagaceae</taxon>
        <taxon>Niabella</taxon>
    </lineage>
</organism>
<dbReference type="SUPFAM" id="SSF69304">
    <property type="entry name" value="Tricorn protease N-terminal domain"/>
    <property type="match status" value="1"/>
</dbReference>
<feature type="signal peptide" evidence="1">
    <location>
        <begin position="1"/>
        <end position="29"/>
    </location>
</feature>
<name>A0A1A9IA21_9BACT</name>
<dbReference type="STRING" id="1176587.A8C56_23670"/>
<dbReference type="AlphaFoldDB" id="A0A1A9IA21"/>
<dbReference type="KEGG" id="nia:A8C56_23670"/>
<feature type="chain" id="PRO_5008390086" description="Biopolymer transporter Tol" evidence="1">
    <location>
        <begin position="30"/>
        <end position="397"/>
    </location>
</feature>
<keyword evidence="3" id="KW-1185">Reference proteome</keyword>
<gene>
    <name evidence="2" type="ORF">A8C56_23670</name>
</gene>